<gene>
    <name evidence="5" type="ORF">Nepgr_022670</name>
</gene>
<name>A0AAD3T0R2_NEPGR</name>
<dbReference type="InterPro" id="IPR001841">
    <property type="entry name" value="Znf_RING"/>
</dbReference>
<feature type="domain" description="RING-type" evidence="4">
    <location>
        <begin position="848"/>
        <end position="886"/>
    </location>
</feature>
<dbReference type="InterPro" id="IPR013083">
    <property type="entry name" value="Znf_RING/FYVE/PHD"/>
</dbReference>
<evidence type="ECO:0000256" key="1">
    <source>
        <dbReference type="PROSITE-ProRule" id="PRU00175"/>
    </source>
</evidence>
<dbReference type="PANTHER" id="PTHR47820:SF3">
    <property type="entry name" value="OS07G0499800 PROTEIN"/>
    <property type="match status" value="1"/>
</dbReference>
<feature type="compositionally biased region" description="Basic and acidic residues" evidence="3">
    <location>
        <begin position="238"/>
        <end position="251"/>
    </location>
</feature>
<evidence type="ECO:0000256" key="3">
    <source>
        <dbReference type="SAM" id="MobiDB-lite"/>
    </source>
</evidence>
<feature type="compositionally biased region" description="Basic and acidic residues" evidence="3">
    <location>
        <begin position="683"/>
        <end position="693"/>
    </location>
</feature>
<reference evidence="5" key="1">
    <citation type="submission" date="2023-05" db="EMBL/GenBank/DDBJ databases">
        <title>Nepenthes gracilis genome sequencing.</title>
        <authorList>
            <person name="Fukushima K."/>
        </authorList>
    </citation>
    <scope>NUCLEOTIDE SEQUENCE</scope>
    <source>
        <strain evidence="5">SING2019-196</strain>
    </source>
</reference>
<feature type="compositionally biased region" description="Polar residues" evidence="3">
    <location>
        <begin position="743"/>
        <end position="754"/>
    </location>
</feature>
<dbReference type="PANTHER" id="PTHR47820">
    <property type="entry name" value="BNAC05G24000D PROTEIN"/>
    <property type="match status" value="1"/>
</dbReference>
<dbReference type="Proteomes" id="UP001279734">
    <property type="component" value="Unassembled WGS sequence"/>
</dbReference>
<feature type="region of interest" description="Disordered" evidence="3">
    <location>
        <begin position="61"/>
        <end position="80"/>
    </location>
</feature>
<feature type="compositionally biased region" description="Polar residues" evidence="3">
    <location>
        <begin position="198"/>
        <end position="220"/>
    </location>
</feature>
<feature type="compositionally biased region" description="Basic and acidic residues" evidence="3">
    <location>
        <begin position="731"/>
        <end position="742"/>
    </location>
</feature>
<dbReference type="PROSITE" id="PS50089">
    <property type="entry name" value="ZF_RING_2"/>
    <property type="match status" value="1"/>
</dbReference>
<dbReference type="CDD" id="cd16647">
    <property type="entry name" value="mRING-HC-C3HC5_NEU1"/>
    <property type="match status" value="1"/>
</dbReference>
<evidence type="ECO:0000259" key="4">
    <source>
        <dbReference type="PROSITE" id="PS50089"/>
    </source>
</evidence>
<feature type="region of interest" description="Disordered" evidence="3">
    <location>
        <begin position="88"/>
        <end position="133"/>
    </location>
</feature>
<organism evidence="5 6">
    <name type="scientific">Nepenthes gracilis</name>
    <name type="common">Slender pitcher plant</name>
    <dbReference type="NCBI Taxonomy" id="150966"/>
    <lineage>
        <taxon>Eukaryota</taxon>
        <taxon>Viridiplantae</taxon>
        <taxon>Streptophyta</taxon>
        <taxon>Embryophyta</taxon>
        <taxon>Tracheophyta</taxon>
        <taxon>Spermatophyta</taxon>
        <taxon>Magnoliopsida</taxon>
        <taxon>eudicotyledons</taxon>
        <taxon>Gunneridae</taxon>
        <taxon>Pentapetalae</taxon>
        <taxon>Caryophyllales</taxon>
        <taxon>Nepenthaceae</taxon>
        <taxon>Nepenthes</taxon>
    </lineage>
</organism>
<dbReference type="Gene3D" id="3.30.40.10">
    <property type="entry name" value="Zinc/RING finger domain, C3HC4 (zinc finger)"/>
    <property type="match status" value="1"/>
</dbReference>
<keyword evidence="2" id="KW-0175">Coiled coil</keyword>
<feature type="region of interest" description="Disordered" evidence="3">
    <location>
        <begin position="724"/>
        <end position="766"/>
    </location>
</feature>
<keyword evidence="1" id="KW-0863">Zinc-finger</keyword>
<dbReference type="SUPFAM" id="SSF57850">
    <property type="entry name" value="RING/U-box"/>
    <property type="match status" value="1"/>
</dbReference>
<sequence>MASSEMEIASSSTFGCVLRDHNRRVRCRDQNSGVNAKAQSNFQRNLKEFVKDHLHSCISVPHKSSGSISMDENSGHHNNSSFSCWSGNNNSRNSNNNNNHKILRFKTKNREDKEQTSLVSSPRESRVLDRCSGQPASEMITTTEQENHEAELLVLSNSFSVSTRASPSPVPSDSSANMRVSSLVQKWQGYENHHQSKNNRNMESRTSSVASSMQNGSSIEASEEAYERFGLPSAANTESERFGDWKSDRTANIDQGPLSQDGGGQISDGGDRERTRVADIIWKWKSKVSTGKNDPEPPVLAATLAGLRVGEAEQGEGEQRVLYPVVCSPRLRGRHAIADLFMRMARDRHKEIEGLASRQAVSKYPHRSRIQSLLRLRILRQKAIAEDQHRQQYRTCESNRPKHSSTITSLRERFGSASSEQVCATVRCLHGGTLNGNLDTENSSTSNQPSEEINIQEENSLEKLRNTTQLENSVFHEAEDLQEETVPSSGVVWQEAGSKAGNLNSVLRAADLQEETMPSPDAVIWEDTASEAGNLDSQEAAACIETSHNDSEEDVIYEKKEASDQQFIETNLDWINDISRPCSYWKDRRQAWYQEIFDSSSTDEEIRQLIERRSVSAVLASDFRDRMDRLMMSCLQRQIYSGDNEQEGSRSVGASLRRQIQSLGSLEEQQGQEQVQRQRVELGEDEGFSHEELSGEEEEDKEGRSSLQRYHDVCNYFDQTPSSSELPWSHYQDHEVSDDSDHVASTSFQQSSMVHSYDDDTQDGSSLKNVSSIEMELIYDLRAHMEQLHREMSELRKSVKSCMDMQLMFQNSIREEVLAALGRHTDQQQEKEKEESNSKASKRKRSCCCICYEKKVDSLLYRCGHMCTCFDCGHELEWRSGTCPVCGAQIVDVVRASPDDA</sequence>
<feature type="compositionally biased region" description="Polar residues" evidence="3">
    <location>
        <begin position="62"/>
        <end position="80"/>
    </location>
</feature>
<protein>
    <recommendedName>
        <fullName evidence="4">RING-type domain-containing protein</fullName>
    </recommendedName>
</protein>
<feature type="coiled-coil region" evidence="2">
    <location>
        <begin position="778"/>
        <end position="805"/>
    </location>
</feature>
<dbReference type="Pfam" id="PF13920">
    <property type="entry name" value="zf-C3HC4_3"/>
    <property type="match status" value="1"/>
</dbReference>
<feature type="compositionally biased region" description="Low complexity" evidence="3">
    <location>
        <begin position="88"/>
        <end position="99"/>
    </location>
</feature>
<keyword evidence="1" id="KW-0479">Metal-binding</keyword>
<comment type="caution">
    <text evidence="5">The sequence shown here is derived from an EMBL/GenBank/DDBJ whole genome shotgun (WGS) entry which is preliminary data.</text>
</comment>
<keyword evidence="6" id="KW-1185">Reference proteome</keyword>
<feature type="region of interest" description="Disordered" evidence="3">
    <location>
        <begin position="193"/>
        <end position="272"/>
    </location>
</feature>
<accession>A0AAD3T0R2</accession>
<evidence type="ECO:0000256" key="2">
    <source>
        <dbReference type="SAM" id="Coils"/>
    </source>
</evidence>
<keyword evidence="1" id="KW-0862">Zinc</keyword>
<dbReference type="EMBL" id="BSYO01000022">
    <property type="protein sequence ID" value="GMH20828.1"/>
    <property type="molecule type" value="Genomic_DNA"/>
</dbReference>
<proteinExistence type="predicted"/>
<dbReference type="GO" id="GO:0008270">
    <property type="term" value="F:zinc ion binding"/>
    <property type="evidence" value="ECO:0007669"/>
    <property type="project" value="UniProtKB-KW"/>
</dbReference>
<feature type="region of interest" description="Disordered" evidence="3">
    <location>
        <begin position="683"/>
        <end position="706"/>
    </location>
</feature>
<dbReference type="AlphaFoldDB" id="A0AAD3T0R2"/>
<evidence type="ECO:0000313" key="6">
    <source>
        <dbReference type="Proteomes" id="UP001279734"/>
    </source>
</evidence>
<evidence type="ECO:0000313" key="5">
    <source>
        <dbReference type="EMBL" id="GMH20828.1"/>
    </source>
</evidence>